<feature type="region of interest" description="Disordered" evidence="1">
    <location>
        <begin position="274"/>
        <end position="295"/>
    </location>
</feature>
<protein>
    <submittedName>
        <fullName evidence="2">Uncharacterized protein</fullName>
    </submittedName>
</protein>
<gene>
    <name evidence="2" type="ORF">L345_03370</name>
</gene>
<feature type="region of interest" description="Disordered" evidence="1">
    <location>
        <begin position="167"/>
        <end position="186"/>
    </location>
</feature>
<organism evidence="2 3">
    <name type="scientific">Ophiophagus hannah</name>
    <name type="common">King cobra</name>
    <name type="synonym">Naja hannah</name>
    <dbReference type="NCBI Taxonomy" id="8665"/>
    <lineage>
        <taxon>Eukaryota</taxon>
        <taxon>Metazoa</taxon>
        <taxon>Chordata</taxon>
        <taxon>Craniata</taxon>
        <taxon>Vertebrata</taxon>
        <taxon>Euteleostomi</taxon>
        <taxon>Lepidosauria</taxon>
        <taxon>Squamata</taxon>
        <taxon>Bifurcata</taxon>
        <taxon>Unidentata</taxon>
        <taxon>Episquamata</taxon>
        <taxon>Toxicofera</taxon>
        <taxon>Serpentes</taxon>
        <taxon>Colubroidea</taxon>
        <taxon>Elapidae</taxon>
        <taxon>Elapinae</taxon>
        <taxon>Ophiophagus</taxon>
    </lineage>
</organism>
<evidence type="ECO:0000256" key="1">
    <source>
        <dbReference type="SAM" id="MobiDB-lite"/>
    </source>
</evidence>
<accession>V8PA10</accession>
<sequence length="480" mass="53280">MLPNLIPTNDSQMCACRDACDDVGGNAFPFSMVILTERSELEASTGKGGMPTSTRLPYLGQIREKAQGRKEREGQGGTHTERQLRDMLQISGHRVLLSAKEWEGILDRETPCSDPALATQALRTAASPPGGGWKALALPLSLLLLPHQSLPKTPKLALLAADGPQHSKATERGHVMGQRGSGRWATSNDIKQEPLQMACKEGNGLMLGKESIALIRVDNLWFPNAPIPCFFCPLNLPELVDSKFLVGFELLNCRQLAVSRTQGKIHGRRCPSPFTDDSFTHHNGPSMKQTHGRDSEKMLSSAKVESVSVWFGILPKPREVNGPKTLRAREPQWGPVWNYKSKGKVLKKQLKVYVPESTEERSQQRPQNQGRSAEIRTSYCLPSSLPTLGAEDPRQAEIDLTGRCKKWNSTSLLDAKISFPLQFPEDVLMCYNAPQTKLTVWEDGPTLDYSEKEGLRMLWLSSRFQPRVGCWGFTGVRESP</sequence>
<feature type="region of interest" description="Disordered" evidence="1">
    <location>
        <begin position="355"/>
        <end position="376"/>
    </location>
</feature>
<evidence type="ECO:0000313" key="3">
    <source>
        <dbReference type="Proteomes" id="UP000018936"/>
    </source>
</evidence>
<proteinExistence type="predicted"/>
<comment type="caution">
    <text evidence="2">The sequence shown here is derived from an EMBL/GenBank/DDBJ whole genome shotgun (WGS) entry which is preliminary data.</text>
</comment>
<evidence type="ECO:0000313" key="2">
    <source>
        <dbReference type="EMBL" id="ETE70816.1"/>
    </source>
</evidence>
<name>V8PA10_OPHHA</name>
<feature type="compositionally biased region" description="Polar residues" evidence="1">
    <location>
        <begin position="275"/>
        <end position="289"/>
    </location>
</feature>
<dbReference type="AlphaFoldDB" id="V8PA10"/>
<dbReference type="Proteomes" id="UP000018936">
    <property type="component" value="Unassembled WGS sequence"/>
</dbReference>
<dbReference type="EMBL" id="AZIM01000477">
    <property type="protein sequence ID" value="ETE70816.1"/>
    <property type="molecule type" value="Genomic_DNA"/>
</dbReference>
<keyword evidence="3" id="KW-1185">Reference proteome</keyword>
<reference evidence="2 3" key="1">
    <citation type="journal article" date="2013" name="Proc. Natl. Acad. Sci. U.S.A.">
        <title>The king cobra genome reveals dynamic gene evolution and adaptation in the snake venom system.</title>
        <authorList>
            <person name="Vonk F.J."/>
            <person name="Casewell N.R."/>
            <person name="Henkel C.V."/>
            <person name="Heimberg A.M."/>
            <person name="Jansen H.J."/>
            <person name="McCleary R.J."/>
            <person name="Kerkkamp H.M."/>
            <person name="Vos R.A."/>
            <person name="Guerreiro I."/>
            <person name="Calvete J.J."/>
            <person name="Wuster W."/>
            <person name="Woods A.E."/>
            <person name="Logan J.M."/>
            <person name="Harrison R.A."/>
            <person name="Castoe T.A."/>
            <person name="de Koning A.P."/>
            <person name="Pollock D.D."/>
            <person name="Yandell M."/>
            <person name="Calderon D."/>
            <person name="Renjifo C."/>
            <person name="Currier R.B."/>
            <person name="Salgado D."/>
            <person name="Pla D."/>
            <person name="Sanz L."/>
            <person name="Hyder A.S."/>
            <person name="Ribeiro J.M."/>
            <person name="Arntzen J.W."/>
            <person name="van den Thillart G.E."/>
            <person name="Boetzer M."/>
            <person name="Pirovano W."/>
            <person name="Dirks R.P."/>
            <person name="Spaink H.P."/>
            <person name="Duboule D."/>
            <person name="McGlinn E."/>
            <person name="Kini R.M."/>
            <person name="Richardson M.K."/>
        </authorList>
    </citation>
    <scope>NUCLEOTIDE SEQUENCE</scope>
    <source>
        <tissue evidence="2">Blood</tissue>
    </source>
</reference>
<feature type="non-terminal residue" evidence="2">
    <location>
        <position position="1"/>
    </location>
</feature>